<name>X0WYH0_9ZZZZ</name>
<evidence type="ECO:0000313" key="2">
    <source>
        <dbReference type="EMBL" id="GAG35979.1"/>
    </source>
</evidence>
<dbReference type="Pfam" id="PF07090">
    <property type="entry name" value="GATase1_like"/>
    <property type="match status" value="1"/>
</dbReference>
<sequence length="252" mass="28381">KGTFRYTVEIPPAEDEVIVDNNRYEFLVEVADKRLPVLYLEGSPREEYRFLRRALFRDKDFRIASILRIAGPKPFILQGAEPEDGLELPQRGVPASKAPNGYPKTKKHLYNFEAVILGDIEATYLTKKQLAITEAFVRERGGGLLMLGGVNSFNRGKYQGTVIEQMLPVVLPRPDVGYQQREFKIAMTKEGEKHPVMRQSENLLVNRNIWSKAPTLVGYNPIKQKKPGAEILAADAKSGNPVLVVQNYGKGR</sequence>
<proteinExistence type="predicted"/>
<organism evidence="2">
    <name type="scientific">marine sediment metagenome</name>
    <dbReference type="NCBI Taxonomy" id="412755"/>
    <lineage>
        <taxon>unclassified sequences</taxon>
        <taxon>metagenomes</taxon>
        <taxon>ecological metagenomes</taxon>
    </lineage>
</organism>
<dbReference type="AlphaFoldDB" id="X0WYH0"/>
<dbReference type="Gene3D" id="3.40.50.880">
    <property type="match status" value="1"/>
</dbReference>
<feature type="domain" description="Putative glutamine amidotransferase" evidence="1">
    <location>
        <begin position="93"/>
        <end position="252"/>
    </location>
</feature>
<dbReference type="PANTHER" id="PTHR37947:SF1">
    <property type="entry name" value="BLL2462 PROTEIN"/>
    <property type="match status" value="1"/>
</dbReference>
<protein>
    <recommendedName>
        <fullName evidence="1">Putative glutamine amidotransferase domain-containing protein</fullName>
    </recommendedName>
</protein>
<dbReference type="InterPro" id="IPR029062">
    <property type="entry name" value="Class_I_gatase-like"/>
</dbReference>
<dbReference type="PANTHER" id="PTHR37947">
    <property type="entry name" value="BLL2462 PROTEIN"/>
    <property type="match status" value="1"/>
</dbReference>
<reference evidence="2" key="1">
    <citation type="journal article" date="2014" name="Front. Microbiol.">
        <title>High frequency of phylogenetically diverse reductive dehalogenase-homologous genes in deep subseafloor sedimentary metagenomes.</title>
        <authorList>
            <person name="Kawai M."/>
            <person name="Futagami T."/>
            <person name="Toyoda A."/>
            <person name="Takaki Y."/>
            <person name="Nishi S."/>
            <person name="Hori S."/>
            <person name="Arai W."/>
            <person name="Tsubouchi T."/>
            <person name="Morono Y."/>
            <person name="Uchiyama I."/>
            <person name="Ito T."/>
            <person name="Fujiyama A."/>
            <person name="Inagaki F."/>
            <person name="Takami H."/>
        </authorList>
    </citation>
    <scope>NUCLEOTIDE SEQUENCE</scope>
    <source>
        <strain evidence="2">Expedition CK06-06</strain>
    </source>
</reference>
<gene>
    <name evidence="2" type="ORF">S01H1_63484</name>
</gene>
<feature type="non-terminal residue" evidence="2">
    <location>
        <position position="1"/>
    </location>
</feature>
<accession>X0WYH0</accession>
<feature type="non-terminal residue" evidence="2">
    <location>
        <position position="252"/>
    </location>
</feature>
<evidence type="ECO:0000259" key="1">
    <source>
        <dbReference type="Pfam" id="PF07090"/>
    </source>
</evidence>
<dbReference type="EMBL" id="BARS01041787">
    <property type="protein sequence ID" value="GAG35979.1"/>
    <property type="molecule type" value="Genomic_DNA"/>
</dbReference>
<dbReference type="SUPFAM" id="SSF52317">
    <property type="entry name" value="Class I glutamine amidotransferase-like"/>
    <property type="match status" value="1"/>
</dbReference>
<comment type="caution">
    <text evidence="2">The sequence shown here is derived from an EMBL/GenBank/DDBJ whole genome shotgun (WGS) entry which is preliminary data.</text>
</comment>
<dbReference type="InterPro" id="IPR010768">
    <property type="entry name" value="GATase1-like"/>
</dbReference>